<evidence type="ECO:0000256" key="7">
    <source>
        <dbReference type="ARBA" id="ARBA00022679"/>
    </source>
</evidence>
<feature type="domain" description="Phosphoribosyltransferase" evidence="10">
    <location>
        <begin position="27"/>
        <end position="230"/>
    </location>
</feature>
<dbReference type="EC" id="2.4.2.9" evidence="4"/>
<dbReference type="SUPFAM" id="SSF53271">
    <property type="entry name" value="PRTase-like"/>
    <property type="match status" value="1"/>
</dbReference>
<proteinExistence type="inferred from homology"/>
<evidence type="ECO:0000256" key="6">
    <source>
        <dbReference type="ARBA" id="ARBA00022676"/>
    </source>
</evidence>
<evidence type="ECO:0000313" key="12">
    <source>
        <dbReference type="Proteomes" id="UP000186804"/>
    </source>
</evidence>
<name>A0A1J4MBE2_9CRYT</name>
<comment type="similarity">
    <text evidence="3">Belongs to the UPRTase family.</text>
</comment>
<evidence type="ECO:0000256" key="9">
    <source>
        <dbReference type="ARBA" id="ARBA00023134"/>
    </source>
</evidence>
<dbReference type="InterPro" id="IPR000836">
    <property type="entry name" value="PRTase_dom"/>
</dbReference>
<evidence type="ECO:0000256" key="2">
    <source>
        <dbReference type="ARBA" id="ARBA00005180"/>
    </source>
</evidence>
<keyword evidence="6" id="KW-0328">Glycosyltransferase</keyword>
<keyword evidence="7" id="KW-0808">Transferase</keyword>
<evidence type="ECO:0000256" key="5">
    <source>
        <dbReference type="ARBA" id="ARBA00022533"/>
    </source>
</evidence>
<evidence type="ECO:0000256" key="1">
    <source>
        <dbReference type="ARBA" id="ARBA00001946"/>
    </source>
</evidence>
<evidence type="ECO:0000256" key="4">
    <source>
        <dbReference type="ARBA" id="ARBA00011894"/>
    </source>
</evidence>
<protein>
    <recommendedName>
        <fullName evidence="4">uracil phosphoribosyltransferase</fullName>
        <ecNumber evidence="4">2.4.2.9</ecNumber>
    </recommendedName>
</protein>
<organism evidence="11 12">
    <name type="scientific">Cryptosporidium andersoni</name>
    <dbReference type="NCBI Taxonomy" id="117008"/>
    <lineage>
        <taxon>Eukaryota</taxon>
        <taxon>Sar</taxon>
        <taxon>Alveolata</taxon>
        <taxon>Apicomplexa</taxon>
        <taxon>Conoidasida</taxon>
        <taxon>Coccidia</taxon>
        <taxon>Eucoccidiorida</taxon>
        <taxon>Eimeriorina</taxon>
        <taxon>Cryptosporidiidae</taxon>
        <taxon>Cryptosporidium</taxon>
    </lineage>
</organism>
<dbReference type="EMBL" id="LRBS01000121">
    <property type="protein sequence ID" value="OII71544.1"/>
    <property type="molecule type" value="Genomic_DNA"/>
</dbReference>
<comment type="pathway">
    <text evidence="2">Pyrimidine metabolism; UMP biosynthesis via salvage pathway; UMP from uracil: step 1/1.</text>
</comment>
<dbReference type="GO" id="GO:0008655">
    <property type="term" value="P:pyrimidine-containing compound salvage"/>
    <property type="evidence" value="ECO:0007669"/>
    <property type="project" value="UniProtKB-ARBA"/>
</dbReference>
<accession>A0A1J4MBE2</accession>
<dbReference type="RefSeq" id="XP_067066734.1">
    <property type="nucleotide sequence ID" value="XM_067213483.1"/>
</dbReference>
<keyword evidence="5" id="KW-0021">Allosteric enzyme</keyword>
<dbReference type="Gene3D" id="3.40.50.2020">
    <property type="match status" value="1"/>
</dbReference>
<comment type="caution">
    <text evidence="11">The sequence shown here is derived from an EMBL/GenBank/DDBJ whole genome shotgun (WGS) entry which is preliminary data.</text>
</comment>
<dbReference type="GO" id="GO:0005525">
    <property type="term" value="F:GTP binding"/>
    <property type="evidence" value="ECO:0007669"/>
    <property type="project" value="UniProtKB-KW"/>
</dbReference>
<gene>
    <name evidence="11" type="ORF">cand_032570</name>
</gene>
<keyword evidence="8" id="KW-0547">Nucleotide-binding</keyword>
<evidence type="ECO:0000256" key="8">
    <source>
        <dbReference type="ARBA" id="ARBA00022741"/>
    </source>
</evidence>
<sequence length="230" mass="26010">MEDYFQDETDLYNSLSTRYKHLVISNQTPQLKGIITILRDVNTNKEDFMFYTDRVSRIVLEDALNLLPYNVKTIKSPMNVEYNGITFNTPICGVSVLRSGEALENALRAVCRGCRIGKVLVEKGISSNSEVISSYVRLPTDVSNRVVILMYPVMETGKSICRVIQILTEHHVETKNIICMVLFASKQGIETIFSRYPDIRLVVASVDPLMDKENQLLPGLGNFGDRYFGT</sequence>
<dbReference type="CDD" id="cd06223">
    <property type="entry name" value="PRTases_typeI"/>
    <property type="match status" value="1"/>
</dbReference>
<dbReference type="Proteomes" id="UP000186804">
    <property type="component" value="Unassembled WGS sequence"/>
</dbReference>
<evidence type="ECO:0000259" key="10">
    <source>
        <dbReference type="Pfam" id="PF14681"/>
    </source>
</evidence>
<comment type="cofactor">
    <cofactor evidence="1">
        <name>Mg(2+)</name>
        <dbReference type="ChEBI" id="CHEBI:18420"/>
    </cofactor>
</comment>
<dbReference type="NCBIfam" id="NF001097">
    <property type="entry name" value="PRK00129.1"/>
    <property type="match status" value="1"/>
</dbReference>
<dbReference type="GO" id="GO:0004845">
    <property type="term" value="F:uracil phosphoribosyltransferase activity"/>
    <property type="evidence" value="ECO:0007669"/>
    <property type="project" value="UniProtKB-EC"/>
</dbReference>
<dbReference type="OrthoDB" id="106623at2759"/>
<dbReference type="FunFam" id="3.40.50.2020:FF:000023">
    <property type="entry name" value="Probable uracil phosphoribosyltransferase"/>
    <property type="match status" value="1"/>
</dbReference>
<dbReference type="GeneID" id="92367441"/>
<evidence type="ECO:0000256" key="3">
    <source>
        <dbReference type="ARBA" id="ARBA00009516"/>
    </source>
</evidence>
<dbReference type="VEuPathDB" id="CryptoDB:cand_032570"/>
<dbReference type="Pfam" id="PF14681">
    <property type="entry name" value="UPRTase"/>
    <property type="match status" value="1"/>
</dbReference>
<dbReference type="InterPro" id="IPR029057">
    <property type="entry name" value="PRTase-like"/>
</dbReference>
<keyword evidence="12" id="KW-1185">Reference proteome</keyword>
<dbReference type="AlphaFoldDB" id="A0A1J4MBE2"/>
<reference evidence="11 12" key="1">
    <citation type="submission" date="2016-10" db="EMBL/GenBank/DDBJ databases">
        <title>Reductive evolution of mitochondrial metabolism and differential evolution of invasion-related proteins in Cryptosporidium.</title>
        <authorList>
            <person name="Liu S."/>
            <person name="Roellig D.M."/>
            <person name="Guo Y."/>
            <person name="Li N."/>
            <person name="Frace M.A."/>
            <person name="Tang K."/>
            <person name="Zhang L."/>
            <person name="Feng Y."/>
            <person name="Xiao L."/>
        </authorList>
    </citation>
    <scope>NUCLEOTIDE SEQUENCE [LARGE SCALE GENOMIC DNA]</scope>
    <source>
        <strain evidence="11">30847</strain>
    </source>
</reference>
<evidence type="ECO:0000313" key="11">
    <source>
        <dbReference type="EMBL" id="OII71544.1"/>
    </source>
</evidence>
<keyword evidence="9" id="KW-0342">GTP-binding</keyword>